<dbReference type="PROSITE" id="PS50801">
    <property type="entry name" value="STAS"/>
    <property type="match status" value="1"/>
</dbReference>
<dbReference type="CDD" id="cd07043">
    <property type="entry name" value="STAS_anti-anti-sigma_factors"/>
    <property type="match status" value="1"/>
</dbReference>
<dbReference type="InterPro" id="IPR036513">
    <property type="entry name" value="STAS_dom_sf"/>
</dbReference>
<gene>
    <name evidence="2" type="ORF">ADL15_22905</name>
</gene>
<dbReference type="RefSeq" id="WP_067694773.1">
    <property type="nucleotide sequence ID" value="NZ_LLZH01000234.1"/>
</dbReference>
<dbReference type="Proteomes" id="UP000053244">
    <property type="component" value="Unassembled WGS sequence"/>
</dbReference>
<keyword evidence="3" id="KW-1185">Reference proteome</keyword>
<protein>
    <recommendedName>
        <fullName evidence="1">STAS domain-containing protein</fullName>
    </recommendedName>
</protein>
<dbReference type="Pfam" id="PF13466">
    <property type="entry name" value="STAS_2"/>
    <property type="match status" value="1"/>
</dbReference>
<evidence type="ECO:0000313" key="3">
    <source>
        <dbReference type="Proteomes" id="UP000053244"/>
    </source>
</evidence>
<dbReference type="Gene3D" id="3.30.750.24">
    <property type="entry name" value="STAS domain"/>
    <property type="match status" value="1"/>
</dbReference>
<name>A0A117MQX7_9ACTN</name>
<dbReference type="AlphaFoldDB" id="A0A117MQX7"/>
<accession>A0A117MQX7</accession>
<proteinExistence type="predicted"/>
<sequence>MDHAKQRITIIISRPDPDTVVLTVAGDLDHGTVPAFDQQVSAALHEQSASVVRLDLAAVQFCDLAGLRALHALGAPVRIVAAHPQLDTLLRLCRISVLLGYRPPPE</sequence>
<evidence type="ECO:0000313" key="2">
    <source>
        <dbReference type="EMBL" id="KUL30821.1"/>
    </source>
</evidence>
<dbReference type="InterPro" id="IPR058548">
    <property type="entry name" value="MlaB-like_STAS"/>
</dbReference>
<reference evidence="2 3" key="1">
    <citation type="submission" date="2015-10" db="EMBL/GenBank/DDBJ databases">
        <authorList>
            <person name="Gilbert D.G."/>
        </authorList>
    </citation>
    <scope>NUCLEOTIDE SEQUENCE [LARGE SCALE GENOMIC DNA]</scope>
    <source>
        <strain evidence="2 3">NRRL B-16712</strain>
    </source>
</reference>
<organism evidence="2 3">
    <name type="scientific">Actinoplanes awajinensis subsp. mycoplanecinus</name>
    <dbReference type="NCBI Taxonomy" id="135947"/>
    <lineage>
        <taxon>Bacteria</taxon>
        <taxon>Bacillati</taxon>
        <taxon>Actinomycetota</taxon>
        <taxon>Actinomycetes</taxon>
        <taxon>Micromonosporales</taxon>
        <taxon>Micromonosporaceae</taxon>
        <taxon>Actinoplanes</taxon>
    </lineage>
</organism>
<feature type="domain" description="STAS" evidence="1">
    <location>
        <begin position="9"/>
        <end position="70"/>
    </location>
</feature>
<evidence type="ECO:0000259" key="1">
    <source>
        <dbReference type="PROSITE" id="PS50801"/>
    </source>
</evidence>
<dbReference type="EMBL" id="LLZH01000234">
    <property type="protein sequence ID" value="KUL30821.1"/>
    <property type="molecule type" value="Genomic_DNA"/>
</dbReference>
<comment type="caution">
    <text evidence="2">The sequence shown here is derived from an EMBL/GenBank/DDBJ whole genome shotgun (WGS) entry which is preliminary data.</text>
</comment>
<dbReference type="SUPFAM" id="SSF52091">
    <property type="entry name" value="SpoIIaa-like"/>
    <property type="match status" value="1"/>
</dbReference>
<dbReference type="InterPro" id="IPR002645">
    <property type="entry name" value="STAS_dom"/>
</dbReference>